<evidence type="ECO:0000256" key="2">
    <source>
        <dbReference type="SAM" id="Phobius"/>
    </source>
</evidence>
<reference evidence="3 4" key="1">
    <citation type="submission" date="2019-02" db="EMBL/GenBank/DDBJ databases">
        <title>Genome sequencing of the rare red list fungi Bondarzewia mesenterica.</title>
        <authorList>
            <person name="Buettner E."/>
            <person name="Kellner H."/>
        </authorList>
    </citation>
    <scope>NUCLEOTIDE SEQUENCE [LARGE SCALE GENOMIC DNA]</scope>
    <source>
        <strain evidence="3 4">DSM 108281</strain>
    </source>
</reference>
<organism evidence="3 4">
    <name type="scientific">Bondarzewia mesenterica</name>
    <dbReference type="NCBI Taxonomy" id="1095465"/>
    <lineage>
        <taxon>Eukaryota</taxon>
        <taxon>Fungi</taxon>
        <taxon>Dikarya</taxon>
        <taxon>Basidiomycota</taxon>
        <taxon>Agaricomycotina</taxon>
        <taxon>Agaricomycetes</taxon>
        <taxon>Russulales</taxon>
        <taxon>Bondarzewiaceae</taxon>
        <taxon>Bondarzewia</taxon>
    </lineage>
</organism>
<dbReference type="OrthoDB" id="364892at2759"/>
<feature type="transmembrane region" description="Helical" evidence="2">
    <location>
        <begin position="84"/>
        <end position="104"/>
    </location>
</feature>
<dbReference type="AlphaFoldDB" id="A0A4S4LWS2"/>
<keyword evidence="2" id="KW-0472">Membrane</keyword>
<accession>A0A4S4LWS2</accession>
<protein>
    <submittedName>
        <fullName evidence="3">Uncharacterized protein</fullName>
    </submittedName>
</protein>
<keyword evidence="2" id="KW-1133">Transmembrane helix</keyword>
<feature type="region of interest" description="Disordered" evidence="1">
    <location>
        <begin position="116"/>
        <end position="154"/>
    </location>
</feature>
<dbReference type="EMBL" id="SGPL01000130">
    <property type="protein sequence ID" value="THH17019.1"/>
    <property type="molecule type" value="Genomic_DNA"/>
</dbReference>
<evidence type="ECO:0000313" key="4">
    <source>
        <dbReference type="Proteomes" id="UP000310158"/>
    </source>
</evidence>
<feature type="compositionally biased region" description="Basic and acidic residues" evidence="1">
    <location>
        <begin position="119"/>
        <end position="154"/>
    </location>
</feature>
<evidence type="ECO:0000256" key="1">
    <source>
        <dbReference type="SAM" id="MobiDB-lite"/>
    </source>
</evidence>
<feature type="non-terminal residue" evidence="3">
    <location>
        <position position="1"/>
    </location>
</feature>
<evidence type="ECO:0000313" key="3">
    <source>
        <dbReference type="EMBL" id="THH17019.1"/>
    </source>
</evidence>
<sequence>ILFSNIYVGHSVEDAKKFAAETFQVKKALEKAASSVDEEEEESVVGSFTENPVAFIRQKVFTFLDVAKVDPVFAFKSQPETGTALVGVVLTFFGMIGALFGLVGSQQKPVIKVRVMSSKKTDAPTPDDKDKKEKEPVATAGGEKKDESTVKKRK</sequence>
<comment type="caution">
    <text evidence="3">The sequence shown here is derived from an EMBL/GenBank/DDBJ whole genome shotgun (WGS) entry which is preliminary data.</text>
</comment>
<dbReference type="Proteomes" id="UP000310158">
    <property type="component" value="Unassembled WGS sequence"/>
</dbReference>
<dbReference type="Gene3D" id="2.60.120.200">
    <property type="match status" value="1"/>
</dbReference>
<keyword evidence="4" id="KW-1185">Reference proteome</keyword>
<gene>
    <name evidence="3" type="ORF">EW146_g3722</name>
</gene>
<keyword evidence="2" id="KW-0812">Transmembrane</keyword>
<name>A0A4S4LWS2_9AGAM</name>
<proteinExistence type="predicted"/>